<protein>
    <submittedName>
        <fullName evidence="2">Glycoprotein</fullName>
    </submittedName>
</protein>
<accession>A0A1L4AB04</accession>
<dbReference type="KEGG" id="vg:65100116"/>
<keyword evidence="1" id="KW-0472">Membrane</keyword>
<dbReference type="GeneID" id="65100116"/>
<evidence type="ECO:0000313" key="3">
    <source>
        <dbReference type="Proteomes" id="UP000297024"/>
    </source>
</evidence>
<keyword evidence="1" id="KW-1133">Transmembrane helix</keyword>
<dbReference type="RefSeq" id="YP_010085074.1">
    <property type="nucleotide sequence ID" value="NC_055191.1"/>
</dbReference>
<gene>
    <name evidence="2" type="primary">G</name>
</gene>
<feature type="transmembrane region" description="Helical" evidence="1">
    <location>
        <begin position="587"/>
        <end position="616"/>
    </location>
</feature>
<dbReference type="Proteomes" id="UP000297024">
    <property type="component" value="Genome"/>
</dbReference>
<organism evidence="2 3">
    <name type="scientific">Sanxia Water Strider Virus 2</name>
    <dbReference type="NCBI Taxonomy" id="1608061"/>
    <lineage>
        <taxon>Viruses</taxon>
        <taxon>Riboviria</taxon>
        <taxon>Orthornavirae</taxon>
        <taxon>Negarnaviricota</taxon>
        <taxon>Polyploviricotina</taxon>
        <taxon>Bunyaviricetes</taxon>
        <taxon>Elliovirales</taxon>
        <taxon>Phasmaviridae</taxon>
        <taxon>Sawastrivirus</taxon>
        <taxon>Sawastrivirus sanxiaense</taxon>
    </lineage>
</organism>
<feature type="transmembrane region" description="Helical" evidence="1">
    <location>
        <begin position="1173"/>
        <end position="1197"/>
    </location>
</feature>
<evidence type="ECO:0000313" key="2">
    <source>
        <dbReference type="EMBL" id="API65464.1"/>
    </source>
</evidence>
<proteinExistence type="predicted"/>
<name>A0A1L4AB04_9VIRU</name>
<dbReference type="EMBL" id="KX650646">
    <property type="protein sequence ID" value="API65464.1"/>
    <property type="molecule type" value="Viral_cRNA"/>
</dbReference>
<evidence type="ECO:0000256" key="1">
    <source>
        <dbReference type="SAM" id="Phobius"/>
    </source>
</evidence>
<keyword evidence="1" id="KW-0812">Transmembrane</keyword>
<reference evidence="2 3" key="2">
    <citation type="journal article" date="2016" name="Nature">
        <title>Redefining the invertebrate RNA virosphere.</title>
        <authorList>
            <person name="Shi M."/>
            <person name="Lin X.D."/>
            <person name="Tian J.H."/>
            <person name="Chen L.J."/>
            <person name="Chen X."/>
            <person name="Li C.X."/>
            <person name="Qin X.C."/>
            <person name="Li J."/>
            <person name="Cao J.P."/>
            <person name="Eden J.S."/>
            <person name="Buchmann J."/>
            <person name="Wang W."/>
            <person name="Xu J."/>
            <person name="Holmes E.C."/>
            <person name="Zhang Y.Z."/>
        </authorList>
    </citation>
    <scope>NUCLEOTIDE SEQUENCE [LARGE SCALE GENOMIC DNA]</scope>
    <source>
        <strain evidence="2 3">SXSSP02</strain>
    </source>
</reference>
<reference evidence="2 3" key="1">
    <citation type="journal article" date="2015" name="Elife">
        <title>Unprecedented genomic diversity of RNA viruses in arthropods reveals the ancestry of negative-sense RNA viruses.</title>
        <authorList>
            <person name="Li C.X."/>
            <person name="Shi M."/>
            <person name="Tian J.H."/>
            <person name="Lin X.D."/>
            <person name="Kang Y.J."/>
            <person name="Chen L.J."/>
            <person name="Qin X.C."/>
            <person name="Xu J."/>
            <person name="Holmes E.C."/>
            <person name="Zhang Y.Z."/>
        </authorList>
    </citation>
    <scope>NUCLEOTIDE SEQUENCE [LARGE SCALE GENOMIC DNA]</scope>
    <source>
        <strain evidence="2 3">SXSSP02</strain>
    </source>
</reference>
<sequence>MALIIVLTLFAALSNAEYLRETYDWYTAGKNNDISGLHNLIQKEPKNMEIKSESCENGGCRLSLERNFNILTSKGFGINFYVDEMGYVNNTILVQVMDTTFNVTAKYKYTTPACKYFYRNAFFNYNQQKYANCKSGLGTDDFMSIAEMQAYGQFGVDIEVADRKPTLLDLGGWSEEAGLCGHWWPTVLKTCFEKALICSLKESFVLFALEPEIVFEMWIRVTVGQNTYDVVYEGNTNEMRTIEVSEGIYLDINPIGQLVNPINSKAIGAKIHYEKSNKTAKLESQWVYLDSYPDSGQIVSQGVGKFQLVNLNNIKSTISNKNNLNCDGTIQSCTKNLNRKLRTKQTNTGFSEKKLLDIYSIKNSDTVEDDLIIIAPNSSLQNLKGGDTCCIKLISPSERFLDSIVNNYEEANKVLMTKMPILPSSFKISVSGTPELDSFHFKNLLSVPILATLRTKDLFLPFSNKEFEITNLIISSMTYFENAAGSFFEMSFDYSGPPGNIRIDSKDINILTKELYISSSGKYTDTVGFKSKGIMALKPTICVGDAAHCVKPAKIINTKTKDGSVDDPMTGEEDSLINQITTMFKLYIANIWFCIFMTIIWLFDIVLSAVLIIIIVKLCGRSTLMLTVLCCSKRGESIETSKICELEKVGTLSSIIRFDHIVGVKLEKSMTDLSWMINDQMKVLSINMPTKSSLLEPKVKNFYHVGVANYSHEDGAHFLLPLYGANPWEIGTCDDDNDDSGCNLEEITADTVTRNTNFLLNLWNQVPRVTQFLYIKSTSYPRHHYDNGCSTYTVALISASGTSSYATILAYSTAYTGINLIEVSKFGNSKIFAVEVVAVASYKMNIDVVKNNVRSMIKADENVVISPINKQSIDAIGRFYFLITCPSGCVIYNPLVNKNGKAEMIKITDSLLKHQIYNDVSVFRSFWKTNKVNILSQENKLSKDIVIRYQNDYNKKFGLDDVKSDVESFINNKWYRYNLQKISDNTDSNGDITLDDNQLHQLIDPTSDFIMTDDGILDVTLNGPISMNCHSTGVGARCRHETGNMIAHFYNTRTDINKFGSFKDNGQSYKYEKSDYKVGLLPRKEPCKGKGYIDSQSRFLCSHDCCMVSTNNWNNYFLVSANKPFVPNRTLESINMWQSNKDTKLYFKSPYQCMTDTFSQTLDCALEKFSAEFYISVFIVPMFLIIYFIMLICCACVKKSYRYKKLGNSAKKGRWLIADMADNIMKGKPKFWIRPDNSYEWDDNDIGPYKRTTTGRFRYNKLKAWSNELD</sequence>
<keyword evidence="3" id="KW-1185">Reference proteome</keyword>